<dbReference type="STRING" id="1116229.S3CTK4"/>
<dbReference type="OMA" id="QWQGASQ"/>
<protein>
    <recommendedName>
        <fullName evidence="17">DASH complex subunit DUO1</fullName>
    </recommendedName>
    <alternativeName>
        <fullName evidence="18">Outer kinetochore protein DUO1</fullName>
    </alternativeName>
</protein>
<dbReference type="OrthoDB" id="5599235at2759"/>
<comment type="subcellular location">
    <subcellularLocation>
        <location evidence="3">Chromosome</location>
        <location evidence="3">Centromere</location>
        <location evidence="3">Kinetochore</location>
    </subcellularLocation>
    <subcellularLocation>
        <location evidence="2">Cytoplasm</location>
        <location evidence="2">Cytoskeleton</location>
        <location evidence="2">Spindle</location>
    </subcellularLocation>
    <subcellularLocation>
        <location evidence="1">Nucleus</location>
    </subcellularLocation>
</comment>
<keyword evidence="5" id="KW-0158">Chromosome</keyword>
<evidence type="ECO:0000256" key="5">
    <source>
        <dbReference type="ARBA" id="ARBA00022454"/>
    </source>
</evidence>
<keyword evidence="13" id="KW-0206">Cytoskeleton</keyword>
<accession>S3CTK4</accession>
<evidence type="ECO:0000256" key="7">
    <source>
        <dbReference type="ARBA" id="ARBA00022618"/>
    </source>
</evidence>
<dbReference type="eggNOG" id="ENOG502SCC0">
    <property type="taxonomic scope" value="Eukaryota"/>
</dbReference>
<evidence type="ECO:0000256" key="13">
    <source>
        <dbReference type="ARBA" id="ARBA00023212"/>
    </source>
</evidence>
<evidence type="ECO:0000256" key="11">
    <source>
        <dbReference type="ARBA" id="ARBA00022838"/>
    </source>
</evidence>
<evidence type="ECO:0000256" key="18">
    <source>
        <dbReference type="ARBA" id="ARBA00044358"/>
    </source>
</evidence>
<dbReference type="EMBL" id="KE145367">
    <property type="protein sequence ID" value="EPE28995.1"/>
    <property type="molecule type" value="Genomic_DNA"/>
</dbReference>
<evidence type="ECO:0000313" key="20">
    <source>
        <dbReference type="EMBL" id="EPE28995.1"/>
    </source>
</evidence>
<feature type="region of interest" description="Disordered" evidence="19">
    <location>
        <begin position="145"/>
        <end position="244"/>
    </location>
</feature>
<keyword evidence="12" id="KW-0175">Coiled coil</keyword>
<keyword evidence="21" id="KW-1185">Reference proteome</keyword>
<proteinExistence type="inferred from homology"/>
<keyword evidence="11" id="KW-0995">Kinetochore</keyword>
<evidence type="ECO:0000256" key="14">
    <source>
        <dbReference type="ARBA" id="ARBA00023242"/>
    </source>
</evidence>
<evidence type="ECO:0000256" key="9">
    <source>
        <dbReference type="ARBA" id="ARBA00022776"/>
    </source>
</evidence>
<dbReference type="GO" id="GO:0042729">
    <property type="term" value="C:DASH complex"/>
    <property type="evidence" value="ECO:0007669"/>
    <property type="project" value="InterPro"/>
</dbReference>
<evidence type="ECO:0000256" key="17">
    <source>
        <dbReference type="ARBA" id="ARBA00044152"/>
    </source>
</evidence>
<feature type="compositionally biased region" description="Basic and acidic residues" evidence="19">
    <location>
        <begin position="151"/>
        <end position="173"/>
    </location>
</feature>
<dbReference type="GO" id="GO:0072686">
    <property type="term" value="C:mitotic spindle"/>
    <property type="evidence" value="ECO:0007669"/>
    <property type="project" value="InterPro"/>
</dbReference>
<evidence type="ECO:0000313" key="21">
    <source>
        <dbReference type="Proteomes" id="UP000016922"/>
    </source>
</evidence>
<evidence type="ECO:0000256" key="10">
    <source>
        <dbReference type="ARBA" id="ARBA00022829"/>
    </source>
</evidence>
<keyword evidence="6" id="KW-0963">Cytoplasm</keyword>
<reference evidence="20 21" key="1">
    <citation type="journal article" date="2013" name="BMC Genomics">
        <title>Genomics-driven discovery of the pneumocandin biosynthetic gene cluster in the fungus Glarea lozoyensis.</title>
        <authorList>
            <person name="Chen L."/>
            <person name="Yue Q."/>
            <person name="Zhang X."/>
            <person name="Xiang M."/>
            <person name="Wang C."/>
            <person name="Li S."/>
            <person name="Che Y."/>
            <person name="Ortiz-Lopez F.J."/>
            <person name="Bills G.F."/>
            <person name="Liu X."/>
            <person name="An Z."/>
        </authorList>
    </citation>
    <scope>NUCLEOTIDE SEQUENCE [LARGE SCALE GENOMIC DNA]</scope>
    <source>
        <strain evidence="21">ATCC 20868 / MF5171</strain>
    </source>
</reference>
<dbReference type="GeneID" id="19459213"/>
<keyword evidence="7" id="KW-0132">Cell division</keyword>
<evidence type="ECO:0000256" key="1">
    <source>
        <dbReference type="ARBA" id="ARBA00004123"/>
    </source>
</evidence>
<feature type="compositionally biased region" description="Low complexity" evidence="19">
    <location>
        <begin position="194"/>
        <end position="211"/>
    </location>
</feature>
<dbReference type="GO" id="GO:0051301">
    <property type="term" value="P:cell division"/>
    <property type="evidence" value="ECO:0007669"/>
    <property type="project" value="UniProtKB-KW"/>
</dbReference>
<dbReference type="HOGENOM" id="CLU_074400_1_0_1"/>
<evidence type="ECO:0000256" key="15">
    <source>
        <dbReference type="ARBA" id="ARBA00023306"/>
    </source>
</evidence>
<evidence type="ECO:0000256" key="8">
    <source>
        <dbReference type="ARBA" id="ARBA00022701"/>
    </source>
</evidence>
<keyword evidence="16" id="KW-0137">Centromere</keyword>
<keyword evidence="15" id="KW-0131">Cell cycle</keyword>
<dbReference type="KEGG" id="glz:GLAREA_00153"/>
<dbReference type="RefSeq" id="XP_008083104.1">
    <property type="nucleotide sequence ID" value="XM_008084913.1"/>
</dbReference>
<organism evidence="20 21">
    <name type="scientific">Glarea lozoyensis (strain ATCC 20868 / MF5171)</name>
    <dbReference type="NCBI Taxonomy" id="1116229"/>
    <lineage>
        <taxon>Eukaryota</taxon>
        <taxon>Fungi</taxon>
        <taxon>Dikarya</taxon>
        <taxon>Ascomycota</taxon>
        <taxon>Pezizomycotina</taxon>
        <taxon>Leotiomycetes</taxon>
        <taxon>Helotiales</taxon>
        <taxon>Helotiaceae</taxon>
        <taxon>Glarea</taxon>
    </lineage>
</organism>
<keyword evidence="10" id="KW-0159">Chromosome partition</keyword>
<comment type="similarity">
    <text evidence="4">Belongs to the DASH complex DUO1 family.</text>
</comment>
<dbReference type="GO" id="GO:0005874">
    <property type="term" value="C:microtubule"/>
    <property type="evidence" value="ECO:0007669"/>
    <property type="project" value="UniProtKB-KW"/>
</dbReference>
<keyword evidence="14" id="KW-0539">Nucleus</keyword>
<evidence type="ECO:0000256" key="3">
    <source>
        <dbReference type="ARBA" id="ARBA00004629"/>
    </source>
</evidence>
<keyword evidence="8" id="KW-0493">Microtubule</keyword>
<dbReference type="PANTHER" id="PTHR28216:SF1">
    <property type="entry name" value="DASH COMPLEX SUBUNIT DUO1"/>
    <property type="match status" value="1"/>
</dbReference>
<name>S3CTK4_GLAL2</name>
<feature type="region of interest" description="Disordered" evidence="19">
    <location>
        <begin position="1"/>
        <end position="57"/>
    </location>
</feature>
<sequence length="244" mass="26140">MSTPDIGRLDLSDSDPEDLFASPSKVSKPQKAHAKTESSGANAGAQRNGESKYDAEATREANLRKELESVRNINEVIEGVLSSLESAKGNMETVSRTVTSSSTLLNTWIRILSQTEHNQRLILNPNWNGASQDIADMENETVLKAQAAQRRAAEEERRREAARQRAEDEERQRQVGTPAPRGSRGTRGRGRGVGRAPSSGYGSSGYTAGGPSSIGGSRGTTQPTRPSSGIGRGIGSVRGRRAPK</sequence>
<dbReference type="PANTHER" id="PTHR28216">
    <property type="entry name" value="DASH COMPLEX SUBUNIT DUO1"/>
    <property type="match status" value="1"/>
</dbReference>
<evidence type="ECO:0000256" key="2">
    <source>
        <dbReference type="ARBA" id="ARBA00004186"/>
    </source>
</evidence>
<keyword evidence="9" id="KW-0498">Mitosis</keyword>
<dbReference type="Proteomes" id="UP000016922">
    <property type="component" value="Unassembled WGS sequence"/>
</dbReference>
<feature type="compositionally biased region" description="Low complexity" evidence="19">
    <location>
        <begin position="174"/>
        <end position="183"/>
    </location>
</feature>
<evidence type="ECO:0000256" key="19">
    <source>
        <dbReference type="SAM" id="MobiDB-lite"/>
    </source>
</evidence>
<evidence type="ECO:0000256" key="16">
    <source>
        <dbReference type="ARBA" id="ARBA00023328"/>
    </source>
</evidence>
<evidence type="ECO:0000256" key="12">
    <source>
        <dbReference type="ARBA" id="ARBA00023054"/>
    </source>
</evidence>
<dbReference type="GO" id="GO:0007059">
    <property type="term" value="P:chromosome segregation"/>
    <property type="evidence" value="ECO:0007669"/>
    <property type="project" value="UniProtKB-KW"/>
</dbReference>
<dbReference type="InterPro" id="IPR013960">
    <property type="entry name" value="DASH_Duo1"/>
</dbReference>
<dbReference type="GO" id="GO:0000278">
    <property type="term" value="P:mitotic cell cycle"/>
    <property type="evidence" value="ECO:0007669"/>
    <property type="project" value="InterPro"/>
</dbReference>
<gene>
    <name evidence="20" type="ORF">GLAREA_00153</name>
</gene>
<evidence type="ECO:0000256" key="6">
    <source>
        <dbReference type="ARBA" id="ARBA00022490"/>
    </source>
</evidence>
<dbReference type="Pfam" id="PF08651">
    <property type="entry name" value="DASH_Duo1"/>
    <property type="match status" value="1"/>
</dbReference>
<dbReference type="AlphaFoldDB" id="S3CTK4"/>
<evidence type="ECO:0000256" key="4">
    <source>
        <dbReference type="ARBA" id="ARBA00005366"/>
    </source>
</evidence>